<dbReference type="Pfam" id="PF09948">
    <property type="entry name" value="PpoB2"/>
    <property type="match status" value="1"/>
</dbReference>
<proteinExistence type="predicted"/>
<dbReference type="GeneID" id="97668608"/>
<dbReference type="EMBL" id="CXWC01000002">
    <property type="protein sequence ID" value="CTQ66661.1"/>
    <property type="molecule type" value="Genomic_DNA"/>
</dbReference>
<evidence type="ECO:0000256" key="1">
    <source>
        <dbReference type="SAM" id="Phobius"/>
    </source>
</evidence>
<feature type="transmembrane region" description="Helical" evidence="1">
    <location>
        <begin position="81"/>
        <end position="103"/>
    </location>
</feature>
<accession>A0A0M6Z708</accession>
<keyword evidence="3" id="KW-1185">Reference proteome</keyword>
<feature type="transmembrane region" description="Helical" evidence="1">
    <location>
        <begin position="158"/>
        <end position="178"/>
    </location>
</feature>
<keyword evidence="1" id="KW-0472">Membrane</keyword>
<dbReference type="AlphaFoldDB" id="A0A0M6Z708"/>
<dbReference type="RefSeq" id="WP_082442502.1">
    <property type="nucleotide sequence ID" value="NZ_CXWA01000002.1"/>
</dbReference>
<protein>
    <submittedName>
        <fullName evidence="2">Putative metal-binding integral membrane protein</fullName>
    </submittedName>
</protein>
<dbReference type="InterPro" id="IPR018688">
    <property type="entry name" value="PpoB2-like"/>
</dbReference>
<keyword evidence="1" id="KW-1133">Transmembrane helix</keyword>
<name>A0A0M6Z708_9HYPH</name>
<organism evidence="2 3">
    <name type="scientific">Roseibium album</name>
    <dbReference type="NCBI Taxonomy" id="311410"/>
    <lineage>
        <taxon>Bacteria</taxon>
        <taxon>Pseudomonadati</taxon>
        <taxon>Pseudomonadota</taxon>
        <taxon>Alphaproteobacteria</taxon>
        <taxon>Hyphomicrobiales</taxon>
        <taxon>Stappiaceae</taxon>
        <taxon>Roseibium</taxon>
    </lineage>
</organism>
<gene>
    <name evidence="2" type="ORF">LA5096_01181</name>
</gene>
<feature type="transmembrane region" description="Helical" evidence="1">
    <location>
        <begin position="123"/>
        <end position="146"/>
    </location>
</feature>
<keyword evidence="1" id="KW-0812">Transmembrane</keyword>
<feature type="transmembrane region" description="Helical" evidence="1">
    <location>
        <begin position="259"/>
        <end position="279"/>
    </location>
</feature>
<feature type="transmembrane region" description="Helical" evidence="1">
    <location>
        <begin position="32"/>
        <end position="52"/>
    </location>
</feature>
<dbReference type="Proteomes" id="UP000049983">
    <property type="component" value="Unassembled WGS sequence"/>
</dbReference>
<sequence>MFDIYQIEAQLSSKEHWEERVKAIERLLPGHGIWWLTFFGGVLAAWSILFAMQLPVDVPPAANDFGVAYLISLCTQTAADAGFLSAVLMWALMSLAMMAPTAFPAFRTYSDLSHTEAASGPSLGVLVLGYLVVWLGFSVPTAFLQVQFAGLGLLDHDGRSMSGMLNAALLVLAGLYQFSSLKNACLSACQNPMTFFFNHWQPGLQGALKLGLRLGAVCLGCCWALMLLAFVAGTMNLAFMGIAMVLMTLEKLPQIGNRISAPLGVFLLISGTVVCVLTFTEL</sequence>
<feature type="transmembrane region" description="Helical" evidence="1">
    <location>
        <begin position="214"/>
        <end position="247"/>
    </location>
</feature>
<evidence type="ECO:0000313" key="3">
    <source>
        <dbReference type="Proteomes" id="UP000049983"/>
    </source>
</evidence>
<reference evidence="3" key="1">
    <citation type="submission" date="2015-07" db="EMBL/GenBank/DDBJ databases">
        <authorList>
            <person name="Rodrigo-Torres Lidia"/>
            <person name="Arahal R.David."/>
        </authorList>
    </citation>
    <scope>NUCLEOTIDE SEQUENCE [LARGE SCALE GENOMIC DNA]</scope>
    <source>
        <strain evidence="3">CECT 5096</strain>
    </source>
</reference>
<dbReference type="OrthoDB" id="164118at2"/>
<dbReference type="STRING" id="311410.LA5095_02324"/>
<evidence type="ECO:0000313" key="2">
    <source>
        <dbReference type="EMBL" id="CTQ66661.1"/>
    </source>
</evidence>